<gene>
    <name evidence="1" type="ORF">S01H4_11211</name>
</gene>
<organism evidence="1">
    <name type="scientific">marine sediment metagenome</name>
    <dbReference type="NCBI Taxonomy" id="412755"/>
    <lineage>
        <taxon>unclassified sequences</taxon>
        <taxon>metagenomes</taxon>
        <taxon>ecological metagenomes</taxon>
    </lineage>
</organism>
<evidence type="ECO:0000313" key="1">
    <source>
        <dbReference type="EMBL" id="GAG71355.1"/>
    </source>
</evidence>
<reference evidence="1" key="1">
    <citation type="journal article" date="2014" name="Front. Microbiol.">
        <title>High frequency of phylogenetically diverse reductive dehalogenase-homologous genes in deep subseafloor sedimentary metagenomes.</title>
        <authorList>
            <person name="Kawai M."/>
            <person name="Futagami T."/>
            <person name="Toyoda A."/>
            <person name="Takaki Y."/>
            <person name="Nishi S."/>
            <person name="Hori S."/>
            <person name="Arai W."/>
            <person name="Tsubouchi T."/>
            <person name="Morono Y."/>
            <person name="Uchiyama I."/>
            <person name="Ito T."/>
            <person name="Fujiyama A."/>
            <person name="Inagaki F."/>
            <person name="Takami H."/>
        </authorList>
    </citation>
    <scope>NUCLEOTIDE SEQUENCE</scope>
    <source>
        <strain evidence="1">Expedition CK06-06</strain>
    </source>
</reference>
<accession>X0ZNL1</accession>
<dbReference type="AlphaFoldDB" id="X0ZNL1"/>
<sequence length="42" mass="4582">MPPTPSPSKLANEQVPVVDHERLTLVYGELKGMAVKLDPNPI</sequence>
<comment type="caution">
    <text evidence="1">The sequence shown here is derived from an EMBL/GenBank/DDBJ whole genome shotgun (WGS) entry which is preliminary data.</text>
</comment>
<feature type="non-terminal residue" evidence="1">
    <location>
        <position position="42"/>
    </location>
</feature>
<proteinExistence type="predicted"/>
<dbReference type="EMBL" id="BART01004482">
    <property type="protein sequence ID" value="GAG71355.1"/>
    <property type="molecule type" value="Genomic_DNA"/>
</dbReference>
<name>X0ZNL1_9ZZZZ</name>
<protein>
    <submittedName>
        <fullName evidence="1">Uncharacterized protein</fullName>
    </submittedName>
</protein>